<evidence type="ECO:0000259" key="2">
    <source>
        <dbReference type="Pfam" id="PF04909"/>
    </source>
</evidence>
<accession>A0ABV7IKK2</accession>
<organism evidence="3 4">
    <name type="scientific">Novosphingobium bradum</name>
    <dbReference type="NCBI Taxonomy" id="1737444"/>
    <lineage>
        <taxon>Bacteria</taxon>
        <taxon>Pseudomonadati</taxon>
        <taxon>Pseudomonadota</taxon>
        <taxon>Alphaproteobacteria</taxon>
        <taxon>Sphingomonadales</taxon>
        <taxon>Sphingomonadaceae</taxon>
        <taxon>Novosphingobium</taxon>
    </lineage>
</organism>
<dbReference type="EMBL" id="JBHRTQ010000001">
    <property type="protein sequence ID" value="MFC3172749.1"/>
    <property type="molecule type" value="Genomic_DNA"/>
</dbReference>
<dbReference type="InterPro" id="IPR006680">
    <property type="entry name" value="Amidohydro-rel"/>
</dbReference>
<dbReference type="InterPro" id="IPR032465">
    <property type="entry name" value="ACMSD"/>
</dbReference>
<dbReference type="Gene3D" id="3.20.20.140">
    <property type="entry name" value="Metal-dependent hydrolases"/>
    <property type="match status" value="1"/>
</dbReference>
<dbReference type="Pfam" id="PF04909">
    <property type="entry name" value="Amidohydro_2"/>
    <property type="match status" value="1"/>
</dbReference>
<dbReference type="PANTHER" id="PTHR21240">
    <property type="entry name" value="2-AMINO-3-CARBOXYLMUCONATE-6-SEMIALDEHYDE DECARBOXYLASE"/>
    <property type="match status" value="1"/>
</dbReference>
<reference evidence="4" key="1">
    <citation type="journal article" date="2019" name="Int. J. Syst. Evol. Microbiol.">
        <title>The Global Catalogue of Microorganisms (GCM) 10K type strain sequencing project: providing services to taxonomists for standard genome sequencing and annotation.</title>
        <authorList>
            <consortium name="The Broad Institute Genomics Platform"/>
            <consortium name="The Broad Institute Genome Sequencing Center for Infectious Disease"/>
            <person name="Wu L."/>
            <person name="Ma J."/>
        </authorList>
    </citation>
    <scope>NUCLEOTIDE SEQUENCE [LARGE SCALE GENOMIC DNA]</scope>
    <source>
        <strain evidence="4">KCTC 42984</strain>
    </source>
</reference>
<proteinExistence type="predicted"/>
<sequence>MSTDTMEKPAASHPNKPDYEIWDCDHHYYEPPEAFLRHLPKKFESDFMYVTLPNGRTKLALEGKISYMYPNPLFSVISEPGSHEEYHRGHNPEGKSQKELAGEPMRIIPAMRNGAAHLKMMDELGLHAAIIFPTLAAVIEERMGHRPDLVGALYHSLNMWVAEEYGFGNGRQFPVGAVTLGDADAAVKELEFLIKAGCNAVQVRPAPVPGPLGGRSPGAAEFDRFWATAAEAKVLITNHVGDSGYDKIYRWWKGGDSAEFVAFQKDPAQDCLDMMGRAASDFVCMMVCHGVFDRHPGLQISAVEAGSRWVGPMIERLALTYNRMPNEFRQHPVDAVRKHLTVMPFYEESAYDLAEHIGVDNVLFGSDWPHAEAIRVPLDYYNDIKDFSAADQKKIMHDNTKRLMTGAW</sequence>
<dbReference type="InterPro" id="IPR032466">
    <property type="entry name" value="Metal_Hydrolase"/>
</dbReference>
<feature type="domain" description="Amidohydrolase-related" evidence="2">
    <location>
        <begin position="119"/>
        <end position="403"/>
    </location>
</feature>
<keyword evidence="4" id="KW-1185">Reference proteome</keyword>
<dbReference type="SUPFAM" id="SSF51556">
    <property type="entry name" value="Metallo-dependent hydrolases"/>
    <property type="match status" value="1"/>
</dbReference>
<evidence type="ECO:0000256" key="1">
    <source>
        <dbReference type="ARBA" id="ARBA00023239"/>
    </source>
</evidence>
<gene>
    <name evidence="3" type="ORF">ACFOD9_00640</name>
</gene>
<keyword evidence="1" id="KW-0456">Lyase</keyword>
<evidence type="ECO:0000313" key="3">
    <source>
        <dbReference type="EMBL" id="MFC3172749.1"/>
    </source>
</evidence>
<comment type="caution">
    <text evidence="3">The sequence shown here is derived from an EMBL/GenBank/DDBJ whole genome shotgun (WGS) entry which is preliminary data.</text>
</comment>
<name>A0ABV7IKK2_9SPHN</name>
<dbReference type="PANTHER" id="PTHR21240:SF28">
    <property type="entry name" value="ISO-OROTATE DECARBOXYLASE (EUROFUNG)"/>
    <property type="match status" value="1"/>
</dbReference>
<dbReference type="RefSeq" id="WP_379508146.1">
    <property type="nucleotide sequence ID" value="NZ_JBHRTQ010000001.1"/>
</dbReference>
<dbReference type="Proteomes" id="UP001595604">
    <property type="component" value="Unassembled WGS sequence"/>
</dbReference>
<evidence type="ECO:0000313" key="4">
    <source>
        <dbReference type="Proteomes" id="UP001595604"/>
    </source>
</evidence>
<protein>
    <submittedName>
        <fullName evidence="3">Amidohydrolase family protein</fullName>
    </submittedName>
</protein>